<comment type="caution">
    <text evidence="2">The sequence shown here is derived from an EMBL/GenBank/DDBJ whole genome shotgun (WGS) entry which is preliminary data.</text>
</comment>
<feature type="domain" description="Cysteine-rich small" evidence="1">
    <location>
        <begin position="5"/>
        <end position="78"/>
    </location>
</feature>
<protein>
    <submittedName>
        <fullName evidence="2">Metal-binding protein</fullName>
    </submittedName>
</protein>
<gene>
    <name evidence="2" type="ORF">E4100_00790</name>
</gene>
<sequence>MKNSYRFYKNLECEYFPCHKIDNTDEFNCMFCYCPLYLLDECGGNYIMNNGVKDCSNCLIPHKVSGYDYINKKLIEKVYSKK</sequence>
<dbReference type="OrthoDB" id="9799337at2"/>
<accession>A0A4Z0DA28</accession>
<organism evidence="2 3">
    <name type="scientific">Soehngenia longivitae</name>
    <dbReference type="NCBI Taxonomy" id="2562294"/>
    <lineage>
        <taxon>Bacteria</taxon>
        <taxon>Bacillati</taxon>
        <taxon>Bacillota</taxon>
        <taxon>Tissierellia</taxon>
        <taxon>Tissierellales</taxon>
        <taxon>Tissierellaceae</taxon>
        <taxon>Soehngenia</taxon>
    </lineage>
</organism>
<dbReference type="InterPro" id="IPR007212">
    <property type="entry name" value="Zf-like"/>
</dbReference>
<proteinExistence type="predicted"/>
<dbReference type="Pfam" id="PF04071">
    <property type="entry name" value="zf-like"/>
    <property type="match status" value="1"/>
</dbReference>
<evidence type="ECO:0000259" key="1">
    <source>
        <dbReference type="Pfam" id="PF04071"/>
    </source>
</evidence>
<dbReference type="AlphaFoldDB" id="A0A4Z0DA28"/>
<name>A0A4Z0DA28_9FIRM</name>
<dbReference type="EMBL" id="SRIB01000001">
    <property type="protein sequence ID" value="TFZ41702.1"/>
    <property type="molecule type" value="Genomic_DNA"/>
</dbReference>
<evidence type="ECO:0000313" key="2">
    <source>
        <dbReference type="EMBL" id="TFZ41702.1"/>
    </source>
</evidence>
<reference evidence="2 3" key="1">
    <citation type="submission" date="2019-03" db="EMBL/GenBank/DDBJ databases">
        <title>Draft genome sequence data and analysis of a Fermenting Bacterium, Soehngenia longevitae strain 1933PT, isolated from petroleum reservoir in Azerbaijan.</title>
        <authorList>
            <person name="Grouzdev D.S."/>
            <person name="Bidzhieva S.K."/>
            <person name="Sokolova D.S."/>
            <person name="Tourova T.P."/>
            <person name="Poltaraus A.B."/>
            <person name="Nazina T.N."/>
        </authorList>
    </citation>
    <scope>NUCLEOTIDE SEQUENCE [LARGE SCALE GENOMIC DNA]</scope>
    <source>
        <strain evidence="2 3">1933P</strain>
    </source>
</reference>
<keyword evidence="3" id="KW-1185">Reference proteome</keyword>
<evidence type="ECO:0000313" key="3">
    <source>
        <dbReference type="Proteomes" id="UP000298381"/>
    </source>
</evidence>
<dbReference type="Proteomes" id="UP000298381">
    <property type="component" value="Unassembled WGS sequence"/>
</dbReference>
<dbReference type="RefSeq" id="WP_135269886.1">
    <property type="nucleotide sequence ID" value="NZ_SRIB01000001.1"/>
</dbReference>